<evidence type="ECO:0000313" key="1">
    <source>
        <dbReference type="EMBL" id="ENZ08916.1"/>
    </source>
</evidence>
<comment type="caution">
    <text evidence="1">The sequence shown here is derived from an EMBL/GenBank/DDBJ whole genome shotgun (WGS) entry which is preliminary data.</text>
</comment>
<name>A0A0E2H4Y8_9FIRM</name>
<organism evidence="1 2">
    <name type="scientific">[Clostridium] clostridioforme 90A8</name>
    <dbReference type="NCBI Taxonomy" id="999408"/>
    <lineage>
        <taxon>Bacteria</taxon>
        <taxon>Bacillati</taxon>
        <taxon>Bacillota</taxon>
        <taxon>Clostridia</taxon>
        <taxon>Lachnospirales</taxon>
        <taxon>Lachnospiraceae</taxon>
        <taxon>Enterocloster</taxon>
    </lineage>
</organism>
<dbReference type="RefSeq" id="WP_002594440.1">
    <property type="nucleotide sequence ID" value="NZ_KB850988.1"/>
</dbReference>
<dbReference type="HOGENOM" id="CLU_104975_0_0_9"/>
<dbReference type="GeneID" id="57960668"/>
<sequence length="163" mass="18542">MIALKAEDVKTFTSKLFLKEDFDSFLVKEVNIVTYNNFTIDGHIRQGYYTDEELEENRIESFSSWKVLRPVCFSLIKGKKLPGSFHIVLLLPPSDTEKFASASGSGISGEQIQGLYLNIRYEDGALYCVTGTSLNFFTMDKALENEWDKAVAKFMRSHEIICT</sequence>
<dbReference type="EMBL" id="AGYR01000056">
    <property type="protein sequence ID" value="ENZ08916.1"/>
    <property type="molecule type" value="Genomic_DNA"/>
</dbReference>
<gene>
    <name evidence="1" type="ORF">HMPREF1090_04679</name>
</gene>
<dbReference type="Pfam" id="PF18988">
    <property type="entry name" value="DUF5721"/>
    <property type="match status" value="1"/>
</dbReference>
<proteinExistence type="predicted"/>
<evidence type="ECO:0000313" key="2">
    <source>
        <dbReference type="Proteomes" id="UP000013085"/>
    </source>
</evidence>
<reference evidence="1 2" key="1">
    <citation type="submission" date="2013-01" db="EMBL/GenBank/DDBJ databases">
        <title>The Genome Sequence of Clostridium clostridioforme 90A8.</title>
        <authorList>
            <consortium name="The Broad Institute Genome Sequencing Platform"/>
            <person name="Earl A."/>
            <person name="Ward D."/>
            <person name="Feldgarden M."/>
            <person name="Gevers D."/>
            <person name="Courvalin P."/>
            <person name="Lambert T."/>
            <person name="Walker B."/>
            <person name="Young S.K."/>
            <person name="Zeng Q."/>
            <person name="Gargeya S."/>
            <person name="Fitzgerald M."/>
            <person name="Haas B."/>
            <person name="Abouelleil A."/>
            <person name="Alvarado L."/>
            <person name="Arachchi H.M."/>
            <person name="Berlin A.M."/>
            <person name="Chapman S.B."/>
            <person name="Dewar J."/>
            <person name="Goldberg J."/>
            <person name="Griggs A."/>
            <person name="Gujja S."/>
            <person name="Hansen M."/>
            <person name="Howarth C."/>
            <person name="Imamovic A."/>
            <person name="Larimer J."/>
            <person name="McCowan C."/>
            <person name="Murphy C."/>
            <person name="Neiman D."/>
            <person name="Pearson M."/>
            <person name="Priest M."/>
            <person name="Roberts A."/>
            <person name="Saif S."/>
            <person name="Shea T."/>
            <person name="Sisk P."/>
            <person name="Sykes S."/>
            <person name="Wortman J."/>
            <person name="Nusbaum C."/>
            <person name="Birren B."/>
        </authorList>
    </citation>
    <scope>NUCLEOTIDE SEQUENCE [LARGE SCALE GENOMIC DNA]</scope>
    <source>
        <strain evidence="1 2">90A8</strain>
    </source>
</reference>
<dbReference type="InterPro" id="IPR043779">
    <property type="entry name" value="DUF5721"/>
</dbReference>
<protein>
    <submittedName>
        <fullName evidence="1">Uncharacterized protein</fullName>
    </submittedName>
</protein>
<dbReference type="Proteomes" id="UP000013085">
    <property type="component" value="Unassembled WGS sequence"/>
</dbReference>
<accession>A0A0E2H4Y8</accession>
<dbReference type="AlphaFoldDB" id="A0A0E2H4Y8"/>
<dbReference type="PATRIC" id="fig|999408.3.peg.5029"/>